<sequence>MFSRKDLEVPWLTGQAAVLALLLFSAGLAIGYAIGRRDPDAADAPPPSAELPPARPVMDPRPPVEARDEDDTIVDLRAQLHASRSALQSAVRRMEEQRRAIRVLEADLDEHTAALEAAHRDLDRARMGWEVPGQPSDADGG</sequence>
<feature type="transmembrane region" description="Helical" evidence="3">
    <location>
        <begin position="12"/>
        <end position="34"/>
    </location>
</feature>
<protein>
    <submittedName>
        <fullName evidence="4">Uncharacterized protein</fullName>
    </submittedName>
</protein>
<feature type="coiled-coil region" evidence="1">
    <location>
        <begin position="77"/>
        <end position="121"/>
    </location>
</feature>
<feature type="region of interest" description="Disordered" evidence="2">
    <location>
        <begin position="36"/>
        <end position="69"/>
    </location>
</feature>
<evidence type="ECO:0000256" key="3">
    <source>
        <dbReference type="SAM" id="Phobius"/>
    </source>
</evidence>
<dbReference type="RefSeq" id="WP_114592648.1">
    <property type="nucleotide sequence ID" value="NZ_CP031165.1"/>
</dbReference>
<organism evidence="4 5">
    <name type="scientific">Euzebya pacifica</name>
    <dbReference type="NCBI Taxonomy" id="1608957"/>
    <lineage>
        <taxon>Bacteria</taxon>
        <taxon>Bacillati</taxon>
        <taxon>Actinomycetota</taxon>
        <taxon>Nitriliruptoria</taxon>
        <taxon>Euzebyales</taxon>
    </lineage>
</organism>
<dbReference type="AlphaFoldDB" id="A0A346Y1D2"/>
<evidence type="ECO:0000256" key="2">
    <source>
        <dbReference type="SAM" id="MobiDB-lite"/>
    </source>
</evidence>
<feature type="compositionally biased region" description="Pro residues" evidence="2">
    <location>
        <begin position="44"/>
        <end position="63"/>
    </location>
</feature>
<evidence type="ECO:0000256" key="1">
    <source>
        <dbReference type="SAM" id="Coils"/>
    </source>
</evidence>
<keyword evidence="3" id="KW-1133">Transmembrane helix</keyword>
<name>A0A346Y1D2_9ACTN</name>
<dbReference type="Proteomes" id="UP000264006">
    <property type="component" value="Chromosome"/>
</dbReference>
<reference evidence="4 5" key="1">
    <citation type="submission" date="2018-09" db="EMBL/GenBank/DDBJ databases">
        <title>Complete genome sequence of Euzebya sp. DY32-46 isolated from seawater of Pacific Ocean.</title>
        <authorList>
            <person name="Xu L."/>
            <person name="Wu Y.-H."/>
            <person name="Xu X.-W."/>
        </authorList>
    </citation>
    <scope>NUCLEOTIDE SEQUENCE [LARGE SCALE GENOMIC DNA]</scope>
    <source>
        <strain evidence="4 5">DY32-46</strain>
    </source>
</reference>
<keyword evidence="3" id="KW-0472">Membrane</keyword>
<keyword evidence="5" id="KW-1185">Reference proteome</keyword>
<accession>A0A346Y1D2</accession>
<evidence type="ECO:0000313" key="5">
    <source>
        <dbReference type="Proteomes" id="UP000264006"/>
    </source>
</evidence>
<dbReference type="EMBL" id="CP031165">
    <property type="protein sequence ID" value="AXV08279.1"/>
    <property type="molecule type" value="Genomic_DNA"/>
</dbReference>
<dbReference type="OrthoDB" id="9846622at2"/>
<keyword evidence="3" id="KW-0812">Transmembrane</keyword>
<gene>
    <name evidence="4" type="ORF">DVS28_a3606</name>
</gene>
<evidence type="ECO:0000313" key="4">
    <source>
        <dbReference type="EMBL" id="AXV08279.1"/>
    </source>
</evidence>
<proteinExistence type="predicted"/>
<dbReference type="KEGG" id="euz:DVS28_a3606"/>
<keyword evidence="1" id="KW-0175">Coiled coil</keyword>